<gene>
    <name evidence="2" type="ORF">CAMP_LOCUS12661</name>
</gene>
<sequence>MFFRSRLRSPMLRTRDSPSPSSRTGRNLNRRSSRTTRRNSNSPSSRTRHISRLGSSRTRRISNSSSPRTRRDSNSAGIHSTPHYASTRHPKSFCPEYEDHSNPSNRKNQKQRNF</sequence>
<proteinExistence type="predicted"/>
<comment type="caution">
    <text evidence="2">The sequence shown here is derived from an EMBL/GenBank/DDBJ whole genome shotgun (WGS) entry which is preliminary data.</text>
</comment>
<feature type="region of interest" description="Disordered" evidence="1">
    <location>
        <begin position="1"/>
        <end position="114"/>
    </location>
</feature>
<reference evidence="2" key="1">
    <citation type="submission" date="2022-11" db="EMBL/GenBank/DDBJ databases">
        <authorList>
            <person name="Kikuchi T."/>
        </authorList>
    </citation>
    <scope>NUCLEOTIDE SEQUENCE</scope>
    <source>
        <strain evidence="2">PS1010</strain>
    </source>
</reference>
<organism evidence="2 3">
    <name type="scientific">Caenorhabditis angaria</name>
    <dbReference type="NCBI Taxonomy" id="860376"/>
    <lineage>
        <taxon>Eukaryota</taxon>
        <taxon>Metazoa</taxon>
        <taxon>Ecdysozoa</taxon>
        <taxon>Nematoda</taxon>
        <taxon>Chromadorea</taxon>
        <taxon>Rhabditida</taxon>
        <taxon>Rhabditina</taxon>
        <taxon>Rhabditomorpha</taxon>
        <taxon>Rhabditoidea</taxon>
        <taxon>Rhabditidae</taxon>
        <taxon>Peloderinae</taxon>
        <taxon>Caenorhabditis</taxon>
    </lineage>
</organism>
<name>A0A9P1N4X6_9PELO</name>
<protein>
    <submittedName>
        <fullName evidence="2">Uncharacterized protein</fullName>
    </submittedName>
</protein>
<accession>A0A9P1N4X6</accession>
<dbReference type="AlphaFoldDB" id="A0A9P1N4X6"/>
<dbReference type="EMBL" id="CANHGI010000005">
    <property type="protein sequence ID" value="CAI5450024.1"/>
    <property type="molecule type" value="Genomic_DNA"/>
</dbReference>
<evidence type="ECO:0000256" key="1">
    <source>
        <dbReference type="SAM" id="MobiDB-lite"/>
    </source>
</evidence>
<evidence type="ECO:0000313" key="2">
    <source>
        <dbReference type="EMBL" id="CAI5450024.1"/>
    </source>
</evidence>
<feature type="compositionally biased region" description="Basic residues" evidence="1">
    <location>
        <begin position="28"/>
        <end position="37"/>
    </location>
</feature>
<evidence type="ECO:0000313" key="3">
    <source>
        <dbReference type="Proteomes" id="UP001152747"/>
    </source>
</evidence>
<dbReference type="Proteomes" id="UP001152747">
    <property type="component" value="Unassembled WGS sequence"/>
</dbReference>
<feature type="compositionally biased region" description="Low complexity" evidence="1">
    <location>
        <begin position="17"/>
        <end position="27"/>
    </location>
</feature>
<keyword evidence="3" id="KW-1185">Reference proteome</keyword>